<organism evidence="1 2">
    <name type="scientific">Pseudomonas mosselii</name>
    <dbReference type="NCBI Taxonomy" id="78327"/>
    <lineage>
        <taxon>Bacteria</taxon>
        <taxon>Pseudomonadati</taxon>
        <taxon>Pseudomonadota</taxon>
        <taxon>Gammaproteobacteria</taxon>
        <taxon>Pseudomonadales</taxon>
        <taxon>Pseudomonadaceae</taxon>
        <taxon>Pseudomonas</taxon>
    </lineage>
</organism>
<reference evidence="1 2" key="1">
    <citation type="submission" date="2021-08" db="EMBL/GenBank/DDBJ databases">
        <title>Bactericidal Effect of Pseudomonas oryziphila sp. nov., a novel Pseudomonas Species Against Xanthomonas oryzae Reduces Disease Severity of Bacterial Leaf Streak of Rice.</title>
        <authorList>
            <person name="Yang R."/>
            <person name="Li S."/>
            <person name="Li Y."/>
            <person name="Yan Y."/>
            <person name="Fang Y."/>
            <person name="Zou L."/>
            <person name="Chen G."/>
        </authorList>
    </citation>
    <scope>NUCLEOTIDE SEQUENCE [LARGE SCALE GENOMIC DNA]</scope>
    <source>
        <strain evidence="1 2">DSM 17497</strain>
    </source>
</reference>
<accession>A0ABX9B7N4</accession>
<proteinExistence type="predicted"/>
<keyword evidence="2" id="KW-1185">Reference proteome</keyword>
<dbReference type="RefSeq" id="WP_028689410.1">
    <property type="nucleotide sequence ID" value="NZ_CP081966.1"/>
</dbReference>
<sequence length="317" mass="34466">MLDTIHIIDEYLAKPKQKEDQSTGQNFTMPGRGSAGNPVGAIAVAVTEEALWFLPTSLVQAAITNIPSLASLVTGESGEDQNDRADKERLLAAFVERATFSPKQAKDSGYRFQPGHPMAGKSYRRHPLADFPITETENLYIPSESYDSHVMEERESELIRLLVSLGATRISITKMTSGSQGTRSEAGGSLNVGPIASAEAGYKANSQLTAATTDTRVFTLSGCPWNASQQVDRNAFFWLAFEPSWRAVVFAREHGGCTEASIELKENTSFSEDKTVELSIKAKKMGGGASVALADRNDEERTHLISVQFSPISTTER</sequence>
<dbReference type="Proteomes" id="UP000825591">
    <property type="component" value="Chromosome"/>
</dbReference>
<evidence type="ECO:0000313" key="1">
    <source>
        <dbReference type="EMBL" id="QZP29066.1"/>
    </source>
</evidence>
<gene>
    <name evidence="1" type="ORF">K5H97_12250</name>
</gene>
<protein>
    <submittedName>
        <fullName evidence="1">Uncharacterized protein</fullName>
    </submittedName>
</protein>
<dbReference type="EMBL" id="CP081966">
    <property type="protein sequence ID" value="QZP29066.1"/>
    <property type="molecule type" value="Genomic_DNA"/>
</dbReference>
<evidence type="ECO:0000313" key="2">
    <source>
        <dbReference type="Proteomes" id="UP000825591"/>
    </source>
</evidence>
<name>A0ABX9B7N4_9PSED</name>